<dbReference type="SUPFAM" id="SSF46785">
    <property type="entry name" value="Winged helix' DNA-binding domain"/>
    <property type="match status" value="1"/>
</dbReference>
<protein>
    <recommendedName>
        <fullName evidence="5">HTH lysR-type domain-containing protein</fullName>
    </recommendedName>
</protein>
<dbReference type="GO" id="GO:0003677">
    <property type="term" value="F:DNA binding"/>
    <property type="evidence" value="ECO:0007669"/>
    <property type="project" value="UniProtKB-KW"/>
</dbReference>
<dbReference type="GO" id="GO:0003700">
    <property type="term" value="F:DNA-binding transcription factor activity"/>
    <property type="evidence" value="ECO:0007669"/>
    <property type="project" value="InterPro"/>
</dbReference>
<dbReference type="AlphaFoldDB" id="A0A323VBQ3"/>
<dbReference type="SUPFAM" id="SSF53850">
    <property type="entry name" value="Periplasmic binding protein-like II"/>
    <property type="match status" value="1"/>
</dbReference>
<comment type="caution">
    <text evidence="6">The sequence shown here is derived from an EMBL/GenBank/DDBJ whole genome shotgun (WGS) entry which is preliminary data.</text>
</comment>
<evidence type="ECO:0000256" key="4">
    <source>
        <dbReference type="ARBA" id="ARBA00023163"/>
    </source>
</evidence>
<keyword evidence="4" id="KW-0804">Transcription</keyword>
<comment type="similarity">
    <text evidence="1">Belongs to the LysR transcriptional regulatory family.</text>
</comment>
<dbReference type="EMBL" id="QKOE01000002">
    <property type="protein sequence ID" value="PZA17678.1"/>
    <property type="molecule type" value="Genomic_DNA"/>
</dbReference>
<proteinExistence type="inferred from homology"/>
<evidence type="ECO:0000259" key="5">
    <source>
        <dbReference type="PROSITE" id="PS50931"/>
    </source>
</evidence>
<dbReference type="Gene3D" id="3.40.190.290">
    <property type="match status" value="1"/>
</dbReference>
<dbReference type="InterPro" id="IPR036388">
    <property type="entry name" value="WH-like_DNA-bd_sf"/>
</dbReference>
<evidence type="ECO:0000256" key="3">
    <source>
        <dbReference type="ARBA" id="ARBA00023125"/>
    </source>
</evidence>
<dbReference type="PANTHER" id="PTHR30537:SF5">
    <property type="entry name" value="HTH-TYPE TRANSCRIPTIONAL ACTIVATOR TTDR-RELATED"/>
    <property type="match status" value="1"/>
</dbReference>
<dbReference type="InterPro" id="IPR005119">
    <property type="entry name" value="LysR_subst-bd"/>
</dbReference>
<dbReference type="InterPro" id="IPR000847">
    <property type="entry name" value="LysR_HTH_N"/>
</dbReference>
<keyword evidence="7" id="KW-1185">Reference proteome</keyword>
<evidence type="ECO:0000256" key="2">
    <source>
        <dbReference type="ARBA" id="ARBA00023015"/>
    </source>
</evidence>
<sequence length="304" mass="32809">MLPANTPPAPLPPLHALVAFEALVRHGSVARALAELGVSKAALCASIALLEERTGLRLLIRPLPDVELSNEGRAYYQGVATFARGAADALHGLGKDFVTELRLSASPGIARLWLAPRLASLRAACPGVAVTLSATESLSDLERGECDIAVRYCHPGQHEGAIPLWQETLVMLAPAARVTALELRTLPDVLTSEALIEHPSIPWLRLAQGHGLEGLPRAPALVCHDLYAILAACARGEGLAWLPWRLTASYCRRHHLRALRRWQRVDKQYVLLHSAQGQGRPVVQACTAALLDLATELQTDPEIS</sequence>
<accession>A0A323VBQ3</accession>
<evidence type="ECO:0000256" key="1">
    <source>
        <dbReference type="ARBA" id="ARBA00009437"/>
    </source>
</evidence>
<gene>
    <name evidence="6" type="ORF">DNK49_03885</name>
</gene>
<dbReference type="OrthoDB" id="9180623at2"/>
<dbReference type="Pfam" id="PF00126">
    <property type="entry name" value="HTH_1"/>
    <property type="match status" value="1"/>
</dbReference>
<dbReference type="PROSITE" id="PS50931">
    <property type="entry name" value="HTH_LYSR"/>
    <property type="match status" value="1"/>
</dbReference>
<dbReference type="Pfam" id="PF03466">
    <property type="entry name" value="LysR_substrate"/>
    <property type="match status" value="1"/>
</dbReference>
<evidence type="ECO:0000313" key="6">
    <source>
        <dbReference type="EMBL" id="PZA17678.1"/>
    </source>
</evidence>
<organism evidence="6 7">
    <name type="scientific">Parazoarcus communis SWub3 = DSM 12120</name>
    <dbReference type="NCBI Taxonomy" id="1121029"/>
    <lineage>
        <taxon>Bacteria</taxon>
        <taxon>Pseudomonadati</taxon>
        <taxon>Pseudomonadota</taxon>
        <taxon>Betaproteobacteria</taxon>
        <taxon>Rhodocyclales</taxon>
        <taxon>Zoogloeaceae</taxon>
        <taxon>Parazoarcus</taxon>
    </lineage>
</organism>
<dbReference type="Proteomes" id="UP000248259">
    <property type="component" value="Unassembled WGS sequence"/>
</dbReference>
<reference evidence="6 7" key="1">
    <citation type="submission" date="2018-06" db="EMBL/GenBank/DDBJ databases">
        <title>Azoarcus communis strain SWub3 genome.</title>
        <authorList>
            <person name="Zorraquino Salvo V."/>
            <person name="Toubiana D."/>
            <person name="Blumwald E."/>
        </authorList>
    </citation>
    <scope>NUCLEOTIDE SEQUENCE [LARGE SCALE GENOMIC DNA]</scope>
    <source>
        <strain evidence="6 7">SWub3</strain>
    </source>
</reference>
<feature type="domain" description="HTH lysR-type" evidence="5">
    <location>
        <begin position="12"/>
        <end position="69"/>
    </location>
</feature>
<dbReference type="InterPro" id="IPR036390">
    <property type="entry name" value="WH_DNA-bd_sf"/>
</dbReference>
<dbReference type="PANTHER" id="PTHR30537">
    <property type="entry name" value="HTH-TYPE TRANSCRIPTIONAL REGULATOR"/>
    <property type="match status" value="1"/>
</dbReference>
<dbReference type="Gene3D" id="1.10.10.10">
    <property type="entry name" value="Winged helix-like DNA-binding domain superfamily/Winged helix DNA-binding domain"/>
    <property type="match status" value="1"/>
</dbReference>
<evidence type="ECO:0000313" key="7">
    <source>
        <dbReference type="Proteomes" id="UP000248259"/>
    </source>
</evidence>
<dbReference type="InterPro" id="IPR058163">
    <property type="entry name" value="LysR-type_TF_proteobact-type"/>
</dbReference>
<keyword evidence="2" id="KW-0805">Transcription regulation</keyword>
<keyword evidence="3" id="KW-0238">DNA-binding</keyword>
<name>A0A323VBQ3_9RHOO</name>
<dbReference type="RefSeq" id="WP_110523024.1">
    <property type="nucleotide sequence ID" value="NZ_QKOE01000002.1"/>
</dbReference>